<evidence type="ECO:0000259" key="1">
    <source>
        <dbReference type="Pfam" id="PF01789"/>
    </source>
</evidence>
<dbReference type="Pfam" id="PF01789">
    <property type="entry name" value="PsbP"/>
    <property type="match status" value="1"/>
</dbReference>
<dbReference type="PANTHER" id="PTHR31407">
    <property type="match status" value="1"/>
</dbReference>
<dbReference type="InterPro" id="IPR002683">
    <property type="entry name" value="PsbP_C"/>
</dbReference>
<dbReference type="SUPFAM" id="SSF55724">
    <property type="entry name" value="Mog1p/PsbP-like"/>
    <property type="match status" value="1"/>
</dbReference>
<evidence type="ECO:0000313" key="3">
    <source>
        <dbReference type="Proteomes" id="UP001341840"/>
    </source>
</evidence>
<name>A0ABU6R519_9FABA</name>
<dbReference type="PANTHER" id="PTHR31407:SF3">
    <property type="entry name" value="PSBP DOMAIN-CONTAINING PROTEIN 2, CHLOROPLASTIC"/>
    <property type="match status" value="1"/>
</dbReference>
<feature type="domain" description="PsbP C-terminal" evidence="1">
    <location>
        <begin position="144"/>
        <end position="238"/>
    </location>
</feature>
<accession>A0ABU6R519</accession>
<dbReference type="EMBL" id="JASCZI010030223">
    <property type="protein sequence ID" value="MED6118903.1"/>
    <property type="molecule type" value="Genomic_DNA"/>
</dbReference>
<organism evidence="2 3">
    <name type="scientific">Stylosanthes scabra</name>
    <dbReference type="NCBI Taxonomy" id="79078"/>
    <lineage>
        <taxon>Eukaryota</taxon>
        <taxon>Viridiplantae</taxon>
        <taxon>Streptophyta</taxon>
        <taxon>Embryophyta</taxon>
        <taxon>Tracheophyta</taxon>
        <taxon>Spermatophyta</taxon>
        <taxon>Magnoliopsida</taxon>
        <taxon>eudicotyledons</taxon>
        <taxon>Gunneridae</taxon>
        <taxon>Pentapetalae</taxon>
        <taxon>rosids</taxon>
        <taxon>fabids</taxon>
        <taxon>Fabales</taxon>
        <taxon>Fabaceae</taxon>
        <taxon>Papilionoideae</taxon>
        <taxon>50 kb inversion clade</taxon>
        <taxon>dalbergioids sensu lato</taxon>
        <taxon>Dalbergieae</taxon>
        <taxon>Pterocarpus clade</taxon>
        <taxon>Stylosanthes</taxon>
    </lineage>
</organism>
<reference evidence="2 3" key="1">
    <citation type="journal article" date="2023" name="Plants (Basel)">
        <title>Bridging the Gap: Combining Genomics and Transcriptomics Approaches to Understand Stylosanthes scabra, an Orphan Legume from the Brazilian Caatinga.</title>
        <authorList>
            <person name="Ferreira-Neto J.R.C."/>
            <person name="da Silva M.D."/>
            <person name="Binneck E."/>
            <person name="de Melo N.F."/>
            <person name="da Silva R.H."/>
            <person name="de Melo A.L.T.M."/>
            <person name="Pandolfi V."/>
            <person name="Bustamante F.O."/>
            <person name="Brasileiro-Vidal A.C."/>
            <person name="Benko-Iseppon A.M."/>
        </authorList>
    </citation>
    <scope>NUCLEOTIDE SEQUENCE [LARGE SCALE GENOMIC DNA]</scope>
    <source>
        <tissue evidence="2">Leaves</tissue>
    </source>
</reference>
<dbReference type="InterPro" id="IPR016123">
    <property type="entry name" value="Mog1/PsbP_a/b/a-sand"/>
</dbReference>
<evidence type="ECO:0000313" key="2">
    <source>
        <dbReference type="EMBL" id="MED6118903.1"/>
    </source>
</evidence>
<proteinExistence type="predicted"/>
<dbReference type="Gene3D" id="3.40.1000.10">
    <property type="entry name" value="Mog1/PsbP, alpha/beta/alpha sandwich"/>
    <property type="match status" value="1"/>
</dbReference>
<keyword evidence="3" id="KW-1185">Reference proteome</keyword>
<comment type="caution">
    <text evidence="2">The sequence shown here is derived from an EMBL/GenBank/DDBJ whole genome shotgun (WGS) entry which is preliminary data.</text>
</comment>
<gene>
    <name evidence="2" type="ORF">PIB30_007065</name>
</gene>
<dbReference type="Proteomes" id="UP001341840">
    <property type="component" value="Unassembled WGS sequence"/>
</dbReference>
<protein>
    <recommendedName>
        <fullName evidence="1">PsbP C-terminal domain-containing protein</fullName>
    </recommendedName>
</protein>
<sequence>MKQVLSAFSCNANFRATFYSVRKTLAWWVMVATNDSMRWNWCGSRCLAGYIEYDYNGLPCRYIEKVSPCDPLYWAVIDEGDTANKNTGKSKRRTKTTEAVVARNDREGPLNFLFRLCVSSAKDGCILCPRHLLPFSHFVLLVDKAGATALFQGASMESYNIGVVVNLVRLATLGDFGSPEFVADKLLQPERRKESTKEAELIAASERSGDGGLQIYEFEYTIDSTRGGKKRIFYAAFVA</sequence>